<dbReference type="SUPFAM" id="SSF82153">
    <property type="entry name" value="FAS1 domain"/>
    <property type="match status" value="2"/>
</dbReference>
<evidence type="ECO:0000259" key="1">
    <source>
        <dbReference type="PROSITE" id="PS50213"/>
    </source>
</evidence>
<dbReference type="PANTHER" id="PTHR10900:SF77">
    <property type="entry name" value="FI19380P1"/>
    <property type="match status" value="1"/>
</dbReference>
<evidence type="ECO:0000313" key="2">
    <source>
        <dbReference type="EMBL" id="GAA4013146.1"/>
    </source>
</evidence>
<dbReference type="Gene3D" id="2.30.180.10">
    <property type="entry name" value="FAS1 domain"/>
    <property type="match status" value="2"/>
</dbReference>
<protein>
    <submittedName>
        <fullName evidence="2">Fasciclin domain-containing protein</fullName>
    </submittedName>
</protein>
<dbReference type="InterPro" id="IPR000782">
    <property type="entry name" value="FAS1_domain"/>
</dbReference>
<gene>
    <name evidence="2" type="ORF">GCM10022212_03900</name>
</gene>
<proteinExistence type="predicted"/>
<dbReference type="RefSeq" id="WP_344761536.1">
    <property type="nucleotide sequence ID" value="NZ_BAAAZE010000002.1"/>
</dbReference>
<dbReference type="Proteomes" id="UP001501353">
    <property type="component" value="Unassembled WGS sequence"/>
</dbReference>
<sequence>MFQYAIHRFKLFGVTALVATTGFLSGCGGGSDSPSEQSLSTTTTTAAAPLGNIVEVAKADPRFSILVEAVVAADLGATLSGAGPFTLFAPTNDAFVALLGELNLSKDQLLANKTLLTSVLTYHVLPAKVNKAQVVAGVANTTVQGGIFKIDAVGSDLVITDGRNRSAKIIQADIPAANGVIHVIDKVLLPANKNLLDTASALPQFSTLVEVIGAANLTGTLNGAGPFTVFAPTNDAFAALFVELRITKAEAIANPTLLAKVLTYHVLPGRVLKAEIPVNTPLKTLQGSTLKIDAGLVITDQLGRKSQITATDVLASNGVIHVIDKVISPLP</sequence>
<dbReference type="Pfam" id="PF02469">
    <property type="entry name" value="Fasciclin"/>
    <property type="match status" value="2"/>
</dbReference>
<name>A0ABP7SKY5_9BURK</name>
<dbReference type="PANTHER" id="PTHR10900">
    <property type="entry name" value="PERIOSTIN-RELATED"/>
    <property type="match status" value="1"/>
</dbReference>
<reference evidence="3" key="1">
    <citation type="journal article" date="2019" name="Int. J. Syst. Evol. Microbiol.">
        <title>The Global Catalogue of Microorganisms (GCM) 10K type strain sequencing project: providing services to taxonomists for standard genome sequencing and annotation.</title>
        <authorList>
            <consortium name="The Broad Institute Genomics Platform"/>
            <consortium name="The Broad Institute Genome Sequencing Center for Infectious Disease"/>
            <person name="Wu L."/>
            <person name="Ma J."/>
        </authorList>
    </citation>
    <scope>NUCLEOTIDE SEQUENCE [LARGE SCALE GENOMIC DNA]</scope>
    <source>
        <strain evidence="3">JCM 16673</strain>
    </source>
</reference>
<feature type="domain" description="FAS1" evidence="1">
    <location>
        <begin position="50"/>
        <end position="188"/>
    </location>
</feature>
<organism evidence="2 3">
    <name type="scientific">Actimicrobium antarcticum</name>
    <dbReference type="NCBI Taxonomy" id="1051899"/>
    <lineage>
        <taxon>Bacteria</taxon>
        <taxon>Pseudomonadati</taxon>
        <taxon>Pseudomonadota</taxon>
        <taxon>Betaproteobacteria</taxon>
        <taxon>Burkholderiales</taxon>
        <taxon>Oxalobacteraceae</taxon>
        <taxon>Actimicrobium</taxon>
    </lineage>
</organism>
<dbReference type="SMART" id="SM00554">
    <property type="entry name" value="FAS1"/>
    <property type="match status" value="2"/>
</dbReference>
<evidence type="ECO:0000313" key="3">
    <source>
        <dbReference type="Proteomes" id="UP001501353"/>
    </source>
</evidence>
<dbReference type="PROSITE" id="PS50213">
    <property type="entry name" value="FAS1"/>
    <property type="match status" value="2"/>
</dbReference>
<dbReference type="EMBL" id="BAAAZE010000002">
    <property type="protein sequence ID" value="GAA4013146.1"/>
    <property type="molecule type" value="Genomic_DNA"/>
</dbReference>
<dbReference type="InterPro" id="IPR050904">
    <property type="entry name" value="Adhesion/Biosynth-related"/>
</dbReference>
<comment type="caution">
    <text evidence="2">The sequence shown here is derived from an EMBL/GenBank/DDBJ whole genome shotgun (WGS) entry which is preliminary data.</text>
</comment>
<keyword evidence="3" id="KW-1185">Reference proteome</keyword>
<feature type="domain" description="FAS1" evidence="1">
    <location>
        <begin position="192"/>
        <end position="327"/>
    </location>
</feature>
<dbReference type="InterPro" id="IPR036378">
    <property type="entry name" value="FAS1_dom_sf"/>
</dbReference>
<accession>A0ABP7SKY5</accession>